<reference evidence="3 4" key="1">
    <citation type="submission" date="2017-09" db="EMBL/GenBank/DDBJ databases">
        <title>Depth-based differentiation of microbial function through sediment-hosted aquifers and enrichment of novel symbionts in the deep terrestrial subsurface.</title>
        <authorList>
            <person name="Probst A.J."/>
            <person name="Ladd B."/>
            <person name="Jarett J.K."/>
            <person name="Geller-Mcgrath D.E."/>
            <person name="Sieber C.M."/>
            <person name="Emerson J.B."/>
            <person name="Anantharaman K."/>
            <person name="Thomas B.C."/>
            <person name="Malmstrom R."/>
            <person name="Stieglmeier M."/>
            <person name="Klingl A."/>
            <person name="Woyke T."/>
            <person name="Ryan C.M."/>
            <person name="Banfield J.F."/>
        </authorList>
    </citation>
    <scope>NUCLEOTIDE SEQUENCE [LARGE SCALE GENOMIC DNA]</scope>
    <source>
        <strain evidence="3">CG11_big_fil_rev_8_21_14_0_20_45_26</strain>
    </source>
</reference>
<dbReference type="AlphaFoldDB" id="A0A2H0LQ67"/>
<dbReference type="EMBL" id="PCVY01000040">
    <property type="protein sequence ID" value="PIQ86583.1"/>
    <property type="molecule type" value="Genomic_DNA"/>
</dbReference>
<dbReference type="Gene3D" id="2.30.30.290">
    <property type="entry name" value="YopX-like domains"/>
    <property type="match status" value="1"/>
</dbReference>
<proteinExistence type="predicted"/>
<evidence type="ECO:0000313" key="3">
    <source>
        <dbReference type="EMBL" id="PIQ86583.1"/>
    </source>
</evidence>
<gene>
    <name evidence="3" type="ORF">COV74_04185</name>
</gene>
<name>A0A2H0LQ67_9BACT</name>
<comment type="caution">
    <text evidence="3">The sequence shown here is derived from an EMBL/GenBank/DDBJ whole genome shotgun (WGS) entry which is preliminary data.</text>
</comment>
<evidence type="ECO:0000259" key="2">
    <source>
        <dbReference type="Pfam" id="PF09643"/>
    </source>
</evidence>
<dbReference type="InterPro" id="IPR019096">
    <property type="entry name" value="YopX_protein"/>
</dbReference>
<dbReference type="Proteomes" id="UP000230859">
    <property type="component" value="Unassembled WGS sequence"/>
</dbReference>
<sequence length="158" mass="18046">MSEIKFRAWYLPEKRMYYRAYQKLSHVLLCEDDHGTNAGHGTPTIRANYDDCILDQSTTILDKNGQEIFENDVIILSDGNQIRKVVVGSVPDMYKSRKLHPLKSVMDQYYFQKPIDQLDIEIVGHAHNLGSDPGGSDPTVSHIQFGLDAHSDNNRKRQ</sequence>
<accession>A0A2H0LQ67</accession>
<dbReference type="InterPro" id="IPR023385">
    <property type="entry name" value="YopX-like_C"/>
</dbReference>
<organism evidence="3 4">
    <name type="scientific">Candidatus Abzuiibacterium crystallinum</name>
    <dbReference type="NCBI Taxonomy" id="1974748"/>
    <lineage>
        <taxon>Bacteria</taxon>
        <taxon>Pseudomonadati</taxon>
        <taxon>Candidatus Omnitrophota</taxon>
        <taxon>Candidatus Abzuiibacterium</taxon>
    </lineage>
</organism>
<evidence type="ECO:0000256" key="1">
    <source>
        <dbReference type="SAM" id="MobiDB-lite"/>
    </source>
</evidence>
<dbReference type="Pfam" id="PF09643">
    <property type="entry name" value="YopX"/>
    <property type="match status" value="1"/>
</dbReference>
<evidence type="ECO:0000313" key="4">
    <source>
        <dbReference type="Proteomes" id="UP000230859"/>
    </source>
</evidence>
<protein>
    <recommendedName>
        <fullName evidence="2">YopX protein domain-containing protein</fullName>
    </recommendedName>
</protein>
<dbReference type="SUPFAM" id="SSF159006">
    <property type="entry name" value="YopX-like"/>
    <property type="match status" value="1"/>
</dbReference>
<feature type="region of interest" description="Disordered" evidence="1">
    <location>
        <begin position="129"/>
        <end position="158"/>
    </location>
</feature>
<feature type="compositionally biased region" description="Basic and acidic residues" evidence="1">
    <location>
        <begin position="149"/>
        <end position="158"/>
    </location>
</feature>
<feature type="domain" description="YopX protein" evidence="2">
    <location>
        <begin position="5"/>
        <end position="96"/>
    </location>
</feature>